<evidence type="ECO:0000256" key="1">
    <source>
        <dbReference type="SAM" id="MobiDB-lite"/>
    </source>
</evidence>
<feature type="compositionally biased region" description="Basic and acidic residues" evidence="1">
    <location>
        <begin position="83"/>
        <end position="99"/>
    </location>
</feature>
<protein>
    <submittedName>
        <fullName evidence="2">Uncharacterized protein</fullName>
    </submittedName>
</protein>
<gene>
    <name evidence="2" type="ORF">MM415B00647_0044</name>
</gene>
<accession>A0A6M3J1X0</accession>
<reference evidence="2" key="1">
    <citation type="submission" date="2020-03" db="EMBL/GenBank/DDBJ databases">
        <title>The deep terrestrial virosphere.</title>
        <authorList>
            <person name="Holmfeldt K."/>
            <person name="Nilsson E."/>
            <person name="Simone D."/>
            <person name="Lopez-Fernandez M."/>
            <person name="Wu X."/>
            <person name="de Brujin I."/>
            <person name="Lundin D."/>
            <person name="Andersson A."/>
            <person name="Bertilsson S."/>
            <person name="Dopson M."/>
        </authorList>
    </citation>
    <scope>NUCLEOTIDE SEQUENCE</scope>
    <source>
        <strain evidence="2">MM415B00647</strain>
    </source>
</reference>
<feature type="region of interest" description="Disordered" evidence="1">
    <location>
        <begin position="54"/>
        <end position="99"/>
    </location>
</feature>
<dbReference type="EMBL" id="MT141491">
    <property type="protein sequence ID" value="QJA63171.1"/>
    <property type="molecule type" value="Genomic_DNA"/>
</dbReference>
<proteinExistence type="predicted"/>
<dbReference type="AlphaFoldDB" id="A0A6M3J1X0"/>
<evidence type="ECO:0000313" key="2">
    <source>
        <dbReference type="EMBL" id="QJA63171.1"/>
    </source>
</evidence>
<name>A0A6M3J1X0_9ZZZZ</name>
<sequence length="99" mass="11272">MGKLSSLLAGAMKSKDTKRKEEYEKYRNTFLSNPKHKAKNMQSYAQWLHDKYGKYEKPKNGTMTRTGNGKTGNGKPVGGTAREVYERNVDKKTRDKLGI</sequence>
<feature type="region of interest" description="Disordered" evidence="1">
    <location>
        <begin position="1"/>
        <end position="21"/>
    </location>
</feature>
<organism evidence="2">
    <name type="scientific">viral metagenome</name>
    <dbReference type="NCBI Taxonomy" id="1070528"/>
    <lineage>
        <taxon>unclassified sequences</taxon>
        <taxon>metagenomes</taxon>
        <taxon>organismal metagenomes</taxon>
    </lineage>
</organism>